<dbReference type="Gene3D" id="3.30.565.10">
    <property type="entry name" value="Histidine kinase-like ATPase, C-terminal domain"/>
    <property type="match status" value="1"/>
</dbReference>
<dbReference type="PANTHER" id="PTHR11528">
    <property type="entry name" value="HEAT SHOCK PROTEIN 90 FAMILY MEMBER"/>
    <property type="match status" value="1"/>
</dbReference>
<keyword evidence="4" id="KW-0143">Chaperone</keyword>
<feature type="domain" description="FF" evidence="7">
    <location>
        <begin position="356"/>
        <end position="415"/>
    </location>
</feature>
<dbReference type="InterPro" id="IPR020568">
    <property type="entry name" value="Ribosomal_Su5_D2-typ_SF"/>
</dbReference>
<feature type="region of interest" description="Disordered" evidence="5">
    <location>
        <begin position="1497"/>
        <end position="1517"/>
    </location>
</feature>
<protein>
    <submittedName>
        <fullName evidence="8">HSP90-domain-containing protein</fullName>
    </submittedName>
</protein>
<dbReference type="Pfam" id="PF01846">
    <property type="entry name" value="FF"/>
    <property type="match status" value="3"/>
</dbReference>
<evidence type="ECO:0000256" key="5">
    <source>
        <dbReference type="SAM" id="MobiDB-lite"/>
    </source>
</evidence>
<evidence type="ECO:0000256" key="3">
    <source>
        <dbReference type="ARBA" id="ARBA00022840"/>
    </source>
</evidence>
<evidence type="ECO:0000259" key="6">
    <source>
        <dbReference type="PROSITE" id="PS50020"/>
    </source>
</evidence>
<dbReference type="SUPFAM" id="SSF55874">
    <property type="entry name" value="ATPase domain of HSP90 chaperone/DNA topoisomerase II/histidine kinase"/>
    <property type="match status" value="1"/>
</dbReference>
<evidence type="ECO:0000313" key="8">
    <source>
        <dbReference type="EMBL" id="KAK7061686.1"/>
    </source>
</evidence>
<dbReference type="InterPro" id="IPR019805">
    <property type="entry name" value="Heat_shock_protein_90_CS"/>
</dbReference>
<dbReference type="Gene3D" id="3.30.230.80">
    <property type="match status" value="1"/>
</dbReference>
<comment type="similarity">
    <text evidence="1">Belongs to the heat shock protein 90 family.</text>
</comment>
<dbReference type="EMBL" id="JAWWNJ010000002">
    <property type="protein sequence ID" value="KAK7061686.1"/>
    <property type="molecule type" value="Genomic_DNA"/>
</dbReference>
<dbReference type="PROSITE" id="PS00298">
    <property type="entry name" value="HSP90"/>
    <property type="match status" value="1"/>
</dbReference>
<keyword evidence="2" id="KW-0547">Nucleotide-binding</keyword>
<keyword evidence="9" id="KW-1185">Reference proteome</keyword>
<dbReference type="GO" id="GO:0016887">
    <property type="term" value="F:ATP hydrolysis activity"/>
    <property type="evidence" value="ECO:0007669"/>
    <property type="project" value="InterPro"/>
</dbReference>
<dbReference type="PROSITE" id="PS01159">
    <property type="entry name" value="WW_DOMAIN_1"/>
    <property type="match status" value="1"/>
</dbReference>
<evidence type="ECO:0000313" key="9">
    <source>
        <dbReference type="Proteomes" id="UP001362999"/>
    </source>
</evidence>
<proteinExistence type="inferred from homology"/>
<accession>A0AAW0EBR6</accession>
<feature type="region of interest" description="Disordered" evidence="5">
    <location>
        <begin position="149"/>
        <end position="201"/>
    </location>
</feature>
<dbReference type="InterPro" id="IPR002713">
    <property type="entry name" value="FF_domain"/>
</dbReference>
<dbReference type="InterPro" id="IPR036020">
    <property type="entry name" value="WW_dom_sf"/>
</dbReference>
<evidence type="ECO:0000256" key="1">
    <source>
        <dbReference type="ARBA" id="ARBA00008239"/>
    </source>
</evidence>
<dbReference type="CDD" id="cd00201">
    <property type="entry name" value="WW"/>
    <property type="match status" value="1"/>
</dbReference>
<dbReference type="SUPFAM" id="SSF81698">
    <property type="entry name" value="FF domain"/>
    <property type="match status" value="4"/>
</dbReference>
<evidence type="ECO:0000259" key="7">
    <source>
        <dbReference type="PROSITE" id="PS51676"/>
    </source>
</evidence>
<dbReference type="InterPro" id="IPR036517">
    <property type="entry name" value="FF_domain_sf"/>
</dbReference>
<feature type="domain" description="FF" evidence="7">
    <location>
        <begin position="295"/>
        <end position="350"/>
    </location>
</feature>
<dbReference type="CDD" id="cd16927">
    <property type="entry name" value="HATPase_Hsp90-like"/>
    <property type="match status" value="1"/>
</dbReference>
<dbReference type="SMART" id="SM00456">
    <property type="entry name" value="WW"/>
    <property type="match status" value="2"/>
</dbReference>
<keyword evidence="3" id="KW-0067">ATP-binding</keyword>
<dbReference type="Gene3D" id="1.20.120.790">
    <property type="entry name" value="Heat shock protein 90, C-terminal domain"/>
    <property type="match status" value="1"/>
</dbReference>
<dbReference type="InterPro" id="IPR001404">
    <property type="entry name" value="Hsp90_fam"/>
</dbReference>
<dbReference type="Proteomes" id="UP001362999">
    <property type="component" value="Unassembled WGS sequence"/>
</dbReference>
<feature type="compositionally biased region" description="Acidic residues" evidence="5">
    <location>
        <begin position="155"/>
        <end position="174"/>
    </location>
</feature>
<dbReference type="InterPro" id="IPR037196">
    <property type="entry name" value="HSP90_C"/>
</dbReference>
<dbReference type="Pfam" id="PF00397">
    <property type="entry name" value="WW"/>
    <property type="match status" value="1"/>
</dbReference>
<feature type="compositionally biased region" description="Basic and acidic residues" evidence="5">
    <location>
        <begin position="451"/>
        <end position="464"/>
    </location>
</feature>
<feature type="domain" description="WW" evidence="6">
    <location>
        <begin position="4"/>
        <end position="37"/>
    </location>
</feature>
<dbReference type="Gene3D" id="2.20.70.10">
    <property type="match status" value="2"/>
</dbReference>
<dbReference type="NCBIfam" id="NF003555">
    <property type="entry name" value="PRK05218.1"/>
    <property type="match status" value="1"/>
</dbReference>
<dbReference type="Pfam" id="PF13589">
    <property type="entry name" value="HATPase_c_3"/>
    <property type="match status" value="1"/>
</dbReference>
<feature type="compositionally biased region" description="Polar residues" evidence="5">
    <location>
        <begin position="1499"/>
        <end position="1508"/>
    </location>
</feature>
<dbReference type="PROSITE" id="PS50020">
    <property type="entry name" value="WW_DOMAIN_2"/>
    <property type="match status" value="2"/>
</dbReference>
<gene>
    <name evidence="8" type="ORF">R3P38DRAFT_3251061</name>
</gene>
<dbReference type="InterPro" id="IPR036890">
    <property type="entry name" value="HATPase_C_sf"/>
</dbReference>
<feature type="region of interest" description="Disordered" evidence="5">
    <location>
        <begin position="416"/>
        <end position="464"/>
    </location>
</feature>
<dbReference type="Gene3D" id="1.10.10.440">
    <property type="entry name" value="FF domain"/>
    <property type="match status" value="5"/>
</dbReference>
<feature type="region of interest" description="Disordered" evidence="5">
    <location>
        <begin position="966"/>
        <end position="1015"/>
    </location>
</feature>
<dbReference type="PROSITE" id="PS51676">
    <property type="entry name" value="FF"/>
    <property type="match status" value="3"/>
</dbReference>
<name>A0AAW0EBR6_9AGAR</name>
<dbReference type="GO" id="GO:0051082">
    <property type="term" value="F:unfolded protein binding"/>
    <property type="evidence" value="ECO:0007669"/>
    <property type="project" value="InterPro"/>
</dbReference>
<dbReference type="GO" id="GO:0140662">
    <property type="term" value="F:ATP-dependent protein folding chaperone"/>
    <property type="evidence" value="ECO:0007669"/>
    <property type="project" value="InterPro"/>
</dbReference>
<organism evidence="8 9">
    <name type="scientific">Favolaschia claudopus</name>
    <dbReference type="NCBI Taxonomy" id="2862362"/>
    <lineage>
        <taxon>Eukaryota</taxon>
        <taxon>Fungi</taxon>
        <taxon>Dikarya</taxon>
        <taxon>Basidiomycota</taxon>
        <taxon>Agaricomycotina</taxon>
        <taxon>Agaricomycetes</taxon>
        <taxon>Agaricomycetidae</taxon>
        <taxon>Agaricales</taxon>
        <taxon>Marasmiineae</taxon>
        <taxon>Mycenaceae</taxon>
        <taxon>Favolaschia</taxon>
    </lineage>
</organism>
<feature type="domain" description="FF" evidence="7">
    <location>
        <begin position="225"/>
        <end position="279"/>
    </location>
</feature>
<evidence type="ECO:0000256" key="2">
    <source>
        <dbReference type="ARBA" id="ARBA00022741"/>
    </source>
</evidence>
<feature type="domain" description="WW" evidence="6">
    <location>
        <begin position="63"/>
        <end position="90"/>
    </location>
</feature>
<reference evidence="8 9" key="1">
    <citation type="journal article" date="2024" name="J Genomics">
        <title>Draft genome sequencing and assembly of Favolaschia claudopus CIRM-BRFM 2984 isolated from oak limbs.</title>
        <authorList>
            <person name="Navarro D."/>
            <person name="Drula E."/>
            <person name="Chaduli D."/>
            <person name="Cazenave R."/>
            <person name="Ahrendt S."/>
            <person name="Wang J."/>
            <person name="Lipzen A."/>
            <person name="Daum C."/>
            <person name="Barry K."/>
            <person name="Grigoriev I.V."/>
            <person name="Favel A."/>
            <person name="Rosso M.N."/>
            <person name="Martin F."/>
        </authorList>
    </citation>
    <scope>NUCLEOTIDE SEQUENCE [LARGE SCALE GENOMIC DNA]</scope>
    <source>
        <strain evidence="8 9">CIRM-BRFM 2984</strain>
    </source>
</reference>
<dbReference type="Gene3D" id="3.40.50.11260">
    <property type="match status" value="1"/>
</dbReference>
<dbReference type="PRINTS" id="PR00775">
    <property type="entry name" value="HEATSHOCK90"/>
</dbReference>
<dbReference type="GO" id="GO:0005524">
    <property type="term" value="F:ATP binding"/>
    <property type="evidence" value="ECO:0007669"/>
    <property type="project" value="UniProtKB-KW"/>
</dbReference>
<dbReference type="SUPFAM" id="SSF54211">
    <property type="entry name" value="Ribosomal protein S5 domain 2-like"/>
    <property type="match status" value="1"/>
</dbReference>
<dbReference type="InterPro" id="IPR001202">
    <property type="entry name" value="WW_dom"/>
</dbReference>
<dbReference type="Pfam" id="PF00183">
    <property type="entry name" value="HSP90"/>
    <property type="match status" value="1"/>
</dbReference>
<dbReference type="SMART" id="SM00441">
    <property type="entry name" value="FF"/>
    <property type="match status" value="4"/>
</dbReference>
<comment type="caution">
    <text evidence="8">The sequence shown here is derived from an EMBL/GenBank/DDBJ whole genome shotgun (WGS) entry which is preliminary data.</text>
</comment>
<dbReference type="SUPFAM" id="SSF51045">
    <property type="entry name" value="WW domain"/>
    <property type="match status" value="2"/>
</dbReference>
<feature type="compositionally biased region" description="Basic and acidic residues" evidence="5">
    <location>
        <begin position="188"/>
        <end position="201"/>
    </location>
</feature>
<sequence length="1543" mass="175519">MSAAPLPFGWTEHISPTGQPYFYNINTKESTYVRPILPPTAQTTTKKKKEKPLVKTPIPGTDWLRVKTTEGNVFYSNKTKKESIWHVPEEIKEAVEALEKHEREEQERAAETAASADIAREIERVKNEVVDAVKRKAEDPVPMNEIVVTKKAKIDDEEEDEESDDENEMEEDWEKEAAAQLAAEAEEERQRVEAEAQRIRDEEEAEKQKLLAAKLTIPDRVDLSVEEAKALFKTLLREKDINPLHPWDVALPKFVSDPRYILLQSVSARREAFDEYCRERAREIRQANVKKEKETLDPKEEFERFLKEEVKSTRTSWSDFRRTWKKDRRFYGWGRDDREREKKFREWVRELGEQKRAAALKAENDFFALLRERGVAIKEGSVWKDVKRDLTDDPRYDAVGSSSLREELFNTFLKGKSSTSNVPVDQTTNANNTDNIEEESYEDQQKKRRQRAEQAVKEREEKVRADRGRVEAEIGRSRQLGDKEEGEMLFKSLLTDAVRDPQTTWDIIVPSLSIDPRFRNSPLSVNAQISLFNAHITHLRAKHLAALHAIFEAHALSLATSFDSLPLDSLLSALPVKKLGFDVRSLEQEFERWQRERTTDSRKAFDEMLAENSFVEFWGKLRKIGGEGVDGGVKADETEEDQGEGGGGKVDMKVLAKGVDVGEIEKVLKNDKRYIMFDHVPDQRERWIRTYLSQLSAPQLSVHVPNAEPRTDLLELFSPSLDPRRATLDFDAPDVPKEKHNYQSDVARLRKIVINSLYSHKDIFLRELISNANDALEKFRLTALTDKSISLGSDPLNVTIKAIKDEDGKGGRIIISDTGIGMSVEELTTNLGTLAKSGTSDFLAKAENSDGTGQGNLIGAFGLGFYSSFLVADRVYVASIAPKTAKNPKPAQNVFSSSSDDSSFEIFPDPRGNTLGTHGTEITLHLKEDAVEYLDTDKLRGLVNKHSSYSSIYPIYLFTQETQQVPDEDVVEPSASEDAVPEASEAVKKESEDSDEAIVEDEPEDKPKAEPAPPKMKSVVVDEWVQLNALPPLWQRDAKNASDEDYELFYSAFWKDYTKPLGWTHFSGDSESGTSFKSIIYLPGKLDEEYWKQPLTYKSTDVKLMVKRVFITSDLGEDTLPKWASWVKAVVDAEDLPLNVSRETLQSTRFLRQLKQIIMKRILQLFARIAEDDKEKFEKIGEVYNSVFKLGAVEDVKNRDKLTNLARFTTNQRNFTSLSEYLENKKQGQKQIFYLAEMGKSAENLAQSVFVEKLHARGYEVLLLGEPLDEIFVQNLRHYKNVPFQDVAKAGLKFGDEDLEEQEKEEKEAATERYQPLLKYLKEHSNEVVRDVVVSNRLVTSPCAIVADSHGYTANMQRMMSAQNAQNGKNPQQNFMHEMAKKAKVLEINPRSPLIEGLLRRVERLPSEDEEPDVEAEAELNEVASILIDGALVRSGFEVPDSNIFFSRVDRVLRRSLGVSETAPTDSTVKPAPPVDPELPTEEYVAPDQFADQFMDYSQFKQEQQAQGGDQPGIELPDHLKDQIQIEMEEIDEDGNVVVHDEL</sequence>
<dbReference type="SUPFAM" id="SSF110942">
    <property type="entry name" value="HSP90 C-terminal domain"/>
    <property type="match status" value="1"/>
</dbReference>
<feature type="compositionally biased region" description="Acidic residues" evidence="5">
    <location>
        <begin position="992"/>
        <end position="1004"/>
    </location>
</feature>
<evidence type="ECO:0000256" key="4">
    <source>
        <dbReference type="ARBA" id="ARBA00023186"/>
    </source>
</evidence>
<dbReference type="InterPro" id="IPR020575">
    <property type="entry name" value="Hsp90_N"/>
</dbReference>
<feature type="compositionally biased region" description="Polar residues" evidence="5">
    <location>
        <begin position="416"/>
        <end position="434"/>
    </location>
</feature>
<dbReference type="HAMAP" id="MF_00505">
    <property type="entry name" value="HSP90"/>
    <property type="match status" value="1"/>
</dbReference>